<dbReference type="Proteomes" id="UP000319732">
    <property type="component" value="Unassembled WGS sequence"/>
</dbReference>
<dbReference type="SUPFAM" id="SSF53335">
    <property type="entry name" value="S-adenosyl-L-methionine-dependent methyltransferases"/>
    <property type="match status" value="1"/>
</dbReference>
<sequence length="330" mass="36088">MVENNSPGQNSYPQLARHLKAAGDPLRLEILRVLARDSYGVLELSRIFDMKQSGMSHHLKVLSGAGLVATRREGNSIFYRRAAPARGAETERLQTVLFSTLDRQPLPASISTRLADIQSERATASKQFFAENAAKFREQQDLIASFPVYAEQVQELLAQTPLPGTACALEVGPGEGEFLAVLAPRFEQVVALDNAAAMLEQAQAQAAREGLDNVTFVCGDTGEARRDQLVTADCVVVNMVLHHTPSPAAMFQDINALLRPGGAVLITDLCRHDQNWARTACGDLWLGFDPEDFSNWAASAGLEEGQSVYFALRNGFQIQLRQFFKRAATG</sequence>
<dbReference type="SMART" id="SM00418">
    <property type="entry name" value="HTH_ARSR"/>
    <property type="match status" value="1"/>
</dbReference>
<comment type="caution">
    <text evidence="2">The sequence shown here is derived from an EMBL/GenBank/DDBJ whole genome shotgun (WGS) entry which is preliminary data.</text>
</comment>
<reference evidence="2 3" key="1">
    <citation type="submission" date="2019-06" db="EMBL/GenBank/DDBJ databases">
        <title>Whole genome sequence for Cellvibrionaceae sp. R142.</title>
        <authorList>
            <person name="Wang G."/>
        </authorList>
    </citation>
    <scope>NUCLEOTIDE SEQUENCE [LARGE SCALE GENOMIC DNA]</scope>
    <source>
        <strain evidence="2 3">R142</strain>
    </source>
</reference>
<dbReference type="SUPFAM" id="SSF46785">
    <property type="entry name" value="Winged helix' DNA-binding domain"/>
    <property type="match status" value="1"/>
</dbReference>
<dbReference type="OrthoDB" id="5297460at2"/>
<dbReference type="InterPro" id="IPR036390">
    <property type="entry name" value="WH_DNA-bd_sf"/>
</dbReference>
<feature type="domain" description="HTH arsR-type" evidence="1">
    <location>
        <begin position="7"/>
        <end position="104"/>
    </location>
</feature>
<dbReference type="PROSITE" id="PS50987">
    <property type="entry name" value="HTH_ARSR_2"/>
    <property type="match status" value="1"/>
</dbReference>
<dbReference type="PRINTS" id="PR00778">
    <property type="entry name" value="HTHARSR"/>
</dbReference>
<evidence type="ECO:0000313" key="3">
    <source>
        <dbReference type="Proteomes" id="UP000319732"/>
    </source>
</evidence>
<dbReference type="GO" id="GO:0003700">
    <property type="term" value="F:DNA-binding transcription factor activity"/>
    <property type="evidence" value="ECO:0007669"/>
    <property type="project" value="InterPro"/>
</dbReference>
<accession>A0A545SXG1</accession>
<dbReference type="InterPro" id="IPR036388">
    <property type="entry name" value="WH-like_DNA-bd_sf"/>
</dbReference>
<dbReference type="InterPro" id="IPR001845">
    <property type="entry name" value="HTH_ArsR_DNA-bd_dom"/>
</dbReference>
<dbReference type="RefSeq" id="WP_142929294.1">
    <property type="nucleotide sequence ID" value="NZ_ML660105.1"/>
</dbReference>
<evidence type="ECO:0000259" key="1">
    <source>
        <dbReference type="PROSITE" id="PS50987"/>
    </source>
</evidence>
<dbReference type="CDD" id="cd00090">
    <property type="entry name" value="HTH_ARSR"/>
    <property type="match status" value="1"/>
</dbReference>
<organism evidence="2 3">
    <name type="scientific">Exilibacterium tricleocarpae</name>
    <dbReference type="NCBI Taxonomy" id="2591008"/>
    <lineage>
        <taxon>Bacteria</taxon>
        <taxon>Pseudomonadati</taxon>
        <taxon>Pseudomonadota</taxon>
        <taxon>Gammaproteobacteria</taxon>
        <taxon>Cellvibrionales</taxon>
        <taxon>Cellvibrionaceae</taxon>
        <taxon>Exilibacterium</taxon>
    </lineage>
</organism>
<gene>
    <name evidence="2" type="ORF">FKG94_22955</name>
</gene>
<dbReference type="InterPro" id="IPR011991">
    <property type="entry name" value="ArsR-like_HTH"/>
</dbReference>
<evidence type="ECO:0000313" key="2">
    <source>
        <dbReference type="EMBL" id="TQV69655.1"/>
    </source>
</evidence>
<dbReference type="InterPro" id="IPR029063">
    <property type="entry name" value="SAM-dependent_MTases_sf"/>
</dbReference>
<dbReference type="CDD" id="cd02440">
    <property type="entry name" value="AdoMet_MTases"/>
    <property type="match status" value="1"/>
</dbReference>
<dbReference type="EMBL" id="VHSG01000027">
    <property type="protein sequence ID" value="TQV69655.1"/>
    <property type="molecule type" value="Genomic_DNA"/>
</dbReference>
<dbReference type="Pfam" id="PF01022">
    <property type="entry name" value="HTH_5"/>
    <property type="match status" value="1"/>
</dbReference>
<dbReference type="Gene3D" id="1.10.10.10">
    <property type="entry name" value="Winged helix-like DNA-binding domain superfamily/Winged helix DNA-binding domain"/>
    <property type="match status" value="1"/>
</dbReference>
<protein>
    <submittedName>
        <fullName evidence="2">Metalloregulator ArsR/SmtB family transcription factor</fullName>
    </submittedName>
</protein>
<dbReference type="NCBIfam" id="NF033788">
    <property type="entry name" value="HTH_metalloreg"/>
    <property type="match status" value="1"/>
</dbReference>
<name>A0A545SXG1_9GAMM</name>
<keyword evidence="3" id="KW-1185">Reference proteome</keyword>
<dbReference type="Pfam" id="PF13489">
    <property type="entry name" value="Methyltransf_23"/>
    <property type="match status" value="1"/>
</dbReference>
<proteinExistence type="predicted"/>
<dbReference type="PANTHER" id="PTHR43861">
    <property type="entry name" value="TRANS-ACONITATE 2-METHYLTRANSFERASE-RELATED"/>
    <property type="match status" value="1"/>
</dbReference>
<dbReference type="Gene3D" id="3.40.50.150">
    <property type="entry name" value="Vaccinia Virus protein VP39"/>
    <property type="match status" value="1"/>
</dbReference>
<dbReference type="AlphaFoldDB" id="A0A545SXG1"/>